<comment type="caution">
    <text evidence="6">The sequence shown here is derived from an EMBL/GenBank/DDBJ whole genome shotgun (WGS) entry which is preliminary data.</text>
</comment>
<keyword evidence="3 6" id="KW-0378">Hydrolase</keyword>
<dbReference type="SUPFAM" id="SSF53474">
    <property type="entry name" value="alpha/beta-Hydrolases"/>
    <property type="match status" value="1"/>
</dbReference>
<dbReference type="GO" id="GO:0034338">
    <property type="term" value="F:short-chain carboxylesterase activity"/>
    <property type="evidence" value="ECO:0007669"/>
    <property type="project" value="TreeGrafter"/>
</dbReference>
<evidence type="ECO:0000256" key="2">
    <source>
        <dbReference type="ARBA" id="ARBA00022487"/>
    </source>
</evidence>
<feature type="domain" description="AB hydrolase-1" evidence="5">
    <location>
        <begin position="61"/>
        <end position="299"/>
    </location>
</feature>
<evidence type="ECO:0000313" key="7">
    <source>
        <dbReference type="Proteomes" id="UP000321922"/>
    </source>
</evidence>
<feature type="active site" description="Charge relay system" evidence="4">
    <location>
        <position position="295"/>
    </location>
</feature>
<keyword evidence="7" id="KW-1185">Reference proteome</keyword>
<name>A0A511QHY2_9VIBR</name>
<proteinExistence type="inferred from homology"/>
<keyword evidence="2" id="KW-0719">Serine esterase</keyword>
<accession>A0A511QHY2</accession>
<dbReference type="InterPro" id="IPR050960">
    <property type="entry name" value="AB_hydrolase_4_sf"/>
</dbReference>
<dbReference type="InterPro" id="IPR000073">
    <property type="entry name" value="AB_hydrolase_1"/>
</dbReference>
<feature type="active site" description="Charge relay system" evidence="4">
    <location>
        <position position="268"/>
    </location>
</feature>
<organism evidence="6 7">
    <name type="scientific">Vibrio sagamiensis NBRC 104589</name>
    <dbReference type="NCBI Taxonomy" id="1219064"/>
    <lineage>
        <taxon>Bacteria</taxon>
        <taxon>Pseudomonadati</taxon>
        <taxon>Pseudomonadota</taxon>
        <taxon>Gammaproteobacteria</taxon>
        <taxon>Vibrionales</taxon>
        <taxon>Vibrionaceae</taxon>
        <taxon>Vibrio</taxon>
    </lineage>
</organism>
<dbReference type="Proteomes" id="UP000321922">
    <property type="component" value="Unassembled WGS sequence"/>
</dbReference>
<evidence type="ECO:0000256" key="3">
    <source>
        <dbReference type="ARBA" id="ARBA00022801"/>
    </source>
</evidence>
<dbReference type="PANTHER" id="PTHR10794">
    <property type="entry name" value="ABHYDROLASE DOMAIN-CONTAINING PROTEIN"/>
    <property type="match status" value="1"/>
</dbReference>
<dbReference type="EMBL" id="BJXJ01000032">
    <property type="protein sequence ID" value="GEM76787.1"/>
    <property type="molecule type" value="Genomic_DNA"/>
</dbReference>
<dbReference type="PANTHER" id="PTHR10794:SF94">
    <property type="entry name" value="ESTERASE YHET-RELATED"/>
    <property type="match status" value="1"/>
</dbReference>
<evidence type="ECO:0000259" key="5">
    <source>
        <dbReference type="Pfam" id="PF00561"/>
    </source>
</evidence>
<dbReference type="OrthoDB" id="332676at2"/>
<protein>
    <submittedName>
        <fullName evidence="6">Hydrolase</fullName>
    </submittedName>
</protein>
<dbReference type="GO" id="GO:0047372">
    <property type="term" value="F:monoacylglycerol lipase activity"/>
    <property type="evidence" value="ECO:0007669"/>
    <property type="project" value="TreeGrafter"/>
</dbReference>
<dbReference type="InterPro" id="IPR029058">
    <property type="entry name" value="AB_hydrolase_fold"/>
</dbReference>
<dbReference type="PROSITE" id="PS01133">
    <property type="entry name" value="UPF0017"/>
    <property type="match status" value="1"/>
</dbReference>
<feature type="active site" description="Charge relay system" evidence="4">
    <location>
        <position position="141"/>
    </location>
</feature>
<dbReference type="Pfam" id="PF00561">
    <property type="entry name" value="Abhydrolase_1"/>
    <property type="match status" value="1"/>
</dbReference>
<sequence length="335" mass="37906">MTQFFPATGLKNPHLQTLLPRLIRKKALFTPIWQTIDTPDGDFLDLAWSEPFNHESAIRKPIFILFHGLEGCFYSSYANGLMNAFAQSGWLAVMMHFRGCSGKPNKKARAYHSGEVNDARFFLEHLDQQFPGQPKVAVGISIGGNMLANYLAQYDHKPLLDAATIVSAPLDLAACANRIERGFSKVYRRYLLSSLKRNALQKHELIHGELALSYCSIKRVTRLYEFDDLVTAPLHGFKNAQDYYAQCSGLNKLQRIRLPTLIIHAKDDPFMTEAVIPKFVLPDNIDYQLYEHGGHVGFLCGSVLKPRFWLEEALPAYYESIAADYLSSVSTQRTQ</sequence>
<dbReference type="AlphaFoldDB" id="A0A511QHY2"/>
<dbReference type="NCBIfam" id="NF008218">
    <property type="entry name" value="PRK10985.1"/>
    <property type="match status" value="1"/>
</dbReference>
<evidence type="ECO:0000313" key="6">
    <source>
        <dbReference type="EMBL" id="GEM76787.1"/>
    </source>
</evidence>
<dbReference type="Gene3D" id="3.40.50.1820">
    <property type="entry name" value="alpha/beta hydrolase"/>
    <property type="match status" value="1"/>
</dbReference>
<dbReference type="InterPro" id="IPR000952">
    <property type="entry name" value="AB_hydrolase_4_CS"/>
</dbReference>
<dbReference type="RefSeq" id="WP_039980061.1">
    <property type="nucleotide sequence ID" value="NZ_BAOJ01000026.1"/>
</dbReference>
<evidence type="ECO:0000256" key="4">
    <source>
        <dbReference type="PIRSR" id="PIRSR005211-1"/>
    </source>
</evidence>
<comment type="similarity">
    <text evidence="1">Belongs to the AB hydrolase superfamily. AB hydrolase 4 family.</text>
</comment>
<dbReference type="PIRSF" id="PIRSF005211">
    <property type="entry name" value="Ab_hydro_YheT"/>
    <property type="match status" value="1"/>
</dbReference>
<dbReference type="InterPro" id="IPR012020">
    <property type="entry name" value="ABHD4"/>
</dbReference>
<reference evidence="6 7" key="1">
    <citation type="submission" date="2019-07" db="EMBL/GenBank/DDBJ databases">
        <title>Whole genome shotgun sequence of Vibrio sagamiensis NBRC 104589.</title>
        <authorList>
            <person name="Hosoyama A."/>
            <person name="Uohara A."/>
            <person name="Ohji S."/>
            <person name="Ichikawa N."/>
        </authorList>
    </citation>
    <scope>NUCLEOTIDE SEQUENCE [LARGE SCALE GENOMIC DNA]</scope>
    <source>
        <strain evidence="6 7">NBRC 104589</strain>
    </source>
</reference>
<gene>
    <name evidence="6" type="ORF">VSA01S_28990</name>
</gene>
<evidence type="ECO:0000256" key="1">
    <source>
        <dbReference type="ARBA" id="ARBA00010884"/>
    </source>
</evidence>
<dbReference type="FunFam" id="3.40.50.1820:FF:000080">
    <property type="entry name" value="Alpha/beta hydrolase"/>
    <property type="match status" value="1"/>
</dbReference>